<feature type="non-terminal residue" evidence="1">
    <location>
        <position position="1"/>
    </location>
</feature>
<sequence>LLGPFRQPTTGFVLLGAQVGKPGSISALLLPSGGITERKLHSNCTSTVIDMGCSLFLPSCFLWVAWQLGTERVLQRNDYYDFFYNLNNKKLNVLWHAVTPFRCLAAMPSEGSTRTGILPGCPSLDRRGREAEVGFEPRTFRRPKWLEREFTDRKVRGSNPTSASRLPLSRLGQPGSIPALVLPSGGMAARHRKGATVERFFLLSFEWLCETETEQNFVSAKMLPNLSHYADTIVAAAVTGYQETRKFQRLLWKHDVPRRFSPQGIIFNFGCGVHLHSESVLSSPISVLSKNHSPCRCSQLVHYVRSGFTGKKFVKIFDAPSSLQLQTAREFTDRKVRGSHPTSASRLPCLGLGNLAIAQPSCFPRVAWQLGTERVLVSVFLSGVTPSVQTDCALSNELALQF</sequence>
<reference evidence="1 2" key="2">
    <citation type="journal article" date="2021" name="Genomics">
        <title>High-quality reference genome for Clonorchis sinensis.</title>
        <authorList>
            <person name="Young N.D."/>
            <person name="Stroehlein A.J."/>
            <person name="Kinkar L."/>
            <person name="Wang T."/>
            <person name="Sohn W.M."/>
            <person name="Chang B.C.H."/>
            <person name="Kaur P."/>
            <person name="Weisz D."/>
            <person name="Dudchenko O."/>
            <person name="Aiden E.L."/>
            <person name="Korhonen P.K."/>
            <person name="Gasser R.B."/>
        </authorList>
    </citation>
    <scope>NUCLEOTIDE SEQUENCE [LARGE SCALE GENOMIC DNA]</scope>
    <source>
        <strain evidence="1">Cs-k2</strain>
    </source>
</reference>
<dbReference type="EMBL" id="NIRI02000013">
    <property type="protein sequence ID" value="KAG5453182.1"/>
    <property type="molecule type" value="Genomic_DNA"/>
</dbReference>
<keyword evidence="2" id="KW-1185">Reference proteome</keyword>
<dbReference type="Proteomes" id="UP000286415">
    <property type="component" value="Unassembled WGS sequence"/>
</dbReference>
<evidence type="ECO:0000313" key="2">
    <source>
        <dbReference type="Proteomes" id="UP000286415"/>
    </source>
</evidence>
<gene>
    <name evidence="1" type="ORF">CSKR_112744</name>
</gene>
<name>A0A8T1MWD9_CLOSI</name>
<reference evidence="1 2" key="1">
    <citation type="journal article" date="2018" name="Biotechnol. Adv.">
        <title>Improved genomic resources and new bioinformatic workflow for the carcinogenic parasite Clonorchis sinensis: Biotechnological implications.</title>
        <authorList>
            <person name="Wang D."/>
            <person name="Korhonen P.K."/>
            <person name="Gasser R.B."/>
            <person name="Young N.D."/>
        </authorList>
    </citation>
    <scope>NUCLEOTIDE SEQUENCE [LARGE SCALE GENOMIC DNA]</scope>
    <source>
        <strain evidence="1">Cs-k2</strain>
    </source>
</reference>
<dbReference type="AlphaFoldDB" id="A0A8T1MWD9"/>
<proteinExistence type="predicted"/>
<organism evidence="1 2">
    <name type="scientific">Clonorchis sinensis</name>
    <name type="common">Chinese liver fluke</name>
    <dbReference type="NCBI Taxonomy" id="79923"/>
    <lineage>
        <taxon>Eukaryota</taxon>
        <taxon>Metazoa</taxon>
        <taxon>Spiralia</taxon>
        <taxon>Lophotrochozoa</taxon>
        <taxon>Platyhelminthes</taxon>
        <taxon>Trematoda</taxon>
        <taxon>Digenea</taxon>
        <taxon>Opisthorchiida</taxon>
        <taxon>Opisthorchiata</taxon>
        <taxon>Opisthorchiidae</taxon>
        <taxon>Clonorchis</taxon>
    </lineage>
</organism>
<protein>
    <submittedName>
        <fullName evidence="1">Uncharacterized protein</fullName>
    </submittedName>
</protein>
<comment type="caution">
    <text evidence="1">The sequence shown here is derived from an EMBL/GenBank/DDBJ whole genome shotgun (WGS) entry which is preliminary data.</text>
</comment>
<evidence type="ECO:0000313" key="1">
    <source>
        <dbReference type="EMBL" id="KAG5453182.1"/>
    </source>
</evidence>
<dbReference type="OrthoDB" id="6257894at2759"/>
<accession>A0A8T1MWD9</accession>